<sequence length="274" mass="29150">MSGEHAAREETTSGDAAAAERSRASEIGPLVDARGLTFGYAASPVVEDVDLRVERGEYVGIVGPNGSGKSTLLRLLLGLHEPDAGTAELLGHPARAFAERERVGYVAQDVTEDEKRMPITVSEVVLMGRFPHAGFGRVTAADRDRVREALATVGIEGLADRKIAALSGGQRQRTYIARALAGEAELLVLDEPTVGVDAESVDAFFALLDDLVADGITVLLVEHDIGAVIEHASRVVCLNREVYFDGDPVAFAESDALDRAYGTNVRREAGGLRT</sequence>
<keyword evidence="3" id="KW-0547">Nucleotide-binding</keyword>
<dbReference type="InterPro" id="IPR003439">
    <property type="entry name" value="ABC_transporter-like_ATP-bd"/>
</dbReference>
<evidence type="ECO:0000256" key="11">
    <source>
        <dbReference type="SAM" id="MobiDB-lite"/>
    </source>
</evidence>
<evidence type="ECO:0000256" key="10">
    <source>
        <dbReference type="ARBA" id="ARBA00077139"/>
    </source>
</evidence>
<comment type="similarity">
    <text evidence="1">Belongs to the ABC transporter superfamily.</text>
</comment>
<keyword evidence="2" id="KW-0813">Transport</keyword>
<reference evidence="13 14" key="1">
    <citation type="journal article" date="2019" name="Int. J. Syst. Evol. Microbiol.">
        <title>The Global Catalogue of Microorganisms (GCM) 10K type strain sequencing project: providing services to taxonomists for standard genome sequencing and annotation.</title>
        <authorList>
            <consortium name="The Broad Institute Genomics Platform"/>
            <consortium name="The Broad Institute Genome Sequencing Center for Infectious Disease"/>
            <person name="Wu L."/>
            <person name="Ma J."/>
        </authorList>
    </citation>
    <scope>NUCLEOTIDE SEQUENCE [LARGE SCALE GENOMIC DNA]</scope>
    <source>
        <strain evidence="13 14">CGMCC 1.12554</strain>
    </source>
</reference>
<dbReference type="InterPro" id="IPR027417">
    <property type="entry name" value="P-loop_NTPase"/>
</dbReference>
<comment type="catalytic activity">
    <reaction evidence="5">
        <text>an R-cob(III)alamin(out) + ATP + H2O = an R-cob(III)alamin(in) + ADP + phosphate + H(+)</text>
        <dbReference type="Rhea" id="RHEA:17873"/>
        <dbReference type="ChEBI" id="CHEBI:15377"/>
        <dbReference type="ChEBI" id="CHEBI:15378"/>
        <dbReference type="ChEBI" id="CHEBI:30616"/>
        <dbReference type="ChEBI" id="CHEBI:43474"/>
        <dbReference type="ChEBI" id="CHEBI:140785"/>
        <dbReference type="ChEBI" id="CHEBI:456216"/>
        <dbReference type="EC" id="7.6.2.8"/>
    </reaction>
</comment>
<dbReference type="FunFam" id="3.40.50.300:FF:000134">
    <property type="entry name" value="Iron-enterobactin ABC transporter ATP-binding protein"/>
    <property type="match status" value="1"/>
</dbReference>
<dbReference type="RefSeq" id="WP_256409459.1">
    <property type="nucleotide sequence ID" value="NZ_JANHDN010000005.1"/>
</dbReference>
<keyword evidence="4 13" id="KW-0067">ATP-binding</keyword>
<evidence type="ECO:0000256" key="8">
    <source>
        <dbReference type="ARBA" id="ARBA00066387"/>
    </source>
</evidence>
<dbReference type="PANTHER" id="PTHR42734:SF5">
    <property type="entry name" value="IRON TRANSPORT SYSTEM ATP-BINDING PROTEIN HI_0361-RELATED"/>
    <property type="match status" value="1"/>
</dbReference>
<keyword evidence="14" id="KW-1185">Reference proteome</keyword>
<evidence type="ECO:0000313" key="13">
    <source>
        <dbReference type="EMBL" id="MFC7324364.1"/>
    </source>
</evidence>
<feature type="region of interest" description="Disordered" evidence="11">
    <location>
        <begin position="1"/>
        <end position="23"/>
    </location>
</feature>
<accession>A0ABD6AJP9</accession>
<evidence type="ECO:0000256" key="9">
    <source>
        <dbReference type="ARBA" id="ARBA00073649"/>
    </source>
</evidence>
<dbReference type="CDD" id="cd03235">
    <property type="entry name" value="ABC_Metallic_Cations"/>
    <property type="match status" value="1"/>
</dbReference>
<protein>
    <recommendedName>
        <fullName evidence="9">Cobalamin import ATP-binding protein BtuD</fullName>
        <ecNumber evidence="8">7.6.2.8</ecNumber>
    </recommendedName>
    <alternativeName>
        <fullName evidence="10">Vitamin B12-transporting ATPase</fullName>
    </alternativeName>
</protein>
<evidence type="ECO:0000256" key="5">
    <source>
        <dbReference type="ARBA" id="ARBA00050590"/>
    </source>
</evidence>
<evidence type="ECO:0000259" key="12">
    <source>
        <dbReference type="PROSITE" id="PS50893"/>
    </source>
</evidence>
<dbReference type="InterPro" id="IPR003593">
    <property type="entry name" value="AAA+_ATPase"/>
</dbReference>
<dbReference type="Gene3D" id="3.40.50.300">
    <property type="entry name" value="P-loop containing nucleotide triphosphate hydrolases"/>
    <property type="match status" value="1"/>
</dbReference>
<dbReference type="SMART" id="SM00382">
    <property type="entry name" value="AAA"/>
    <property type="match status" value="1"/>
</dbReference>
<dbReference type="PROSITE" id="PS50893">
    <property type="entry name" value="ABC_TRANSPORTER_2"/>
    <property type="match status" value="1"/>
</dbReference>
<comment type="function">
    <text evidence="6">Required for corrinoid utilization. Probably part of the ABC transporter complex BtuCDF involved in cobalamin (vitamin B12) import. Probably responsible for energy coupling to the transport system.</text>
</comment>
<evidence type="ECO:0000256" key="4">
    <source>
        <dbReference type="ARBA" id="ARBA00022840"/>
    </source>
</evidence>
<name>A0ABD6AJP9_9EURY</name>
<comment type="subunit">
    <text evidence="7">The complex is composed of two ATP-binding proteins (BtuD), two transmembrane proteins (BtuC) and a solute-binding protein (BtuF).</text>
</comment>
<organism evidence="13 14">
    <name type="scientific">Halorubrum rutilum</name>
    <dbReference type="NCBI Taxonomy" id="1364933"/>
    <lineage>
        <taxon>Archaea</taxon>
        <taxon>Methanobacteriati</taxon>
        <taxon>Methanobacteriota</taxon>
        <taxon>Stenosarchaea group</taxon>
        <taxon>Halobacteria</taxon>
        <taxon>Halobacteriales</taxon>
        <taxon>Haloferacaceae</taxon>
        <taxon>Halorubrum</taxon>
    </lineage>
</organism>
<evidence type="ECO:0000256" key="7">
    <source>
        <dbReference type="ARBA" id="ARBA00064420"/>
    </source>
</evidence>
<dbReference type="Pfam" id="PF00005">
    <property type="entry name" value="ABC_tran"/>
    <property type="match status" value="1"/>
</dbReference>
<dbReference type="InterPro" id="IPR050153">
    <property type="entry name" value="Metal_Ion_Import_ABC"/>
</dbReference>
<evidence type="ECO:0000313" key="14">
    <source>
        <dbReference type="Proteomes" id="UP001596545"/>
    </source>
</evidence>
<evidence type="ECO:0000256" key="2">
    <source>
        <dbReference type="ARBA" id="ARBA00022448"/>
    </source>
</evidence>
<dbReference type="PANTHER" id="PTHR42734">
    <property type="entry name" value="METAL TRANSPORT SYSTEM ATP-BINDING PROTEIN TM_0124-RELATED"/>
    <property type="match status" value="1"/>
</dbReference>
<proteinExistence type="inferred from homology"/>
<dbReference type="AlphaFoldDB" id="A0ABD6AJP9"/>
<dbReference type="EMBL" id="JBHTBL010000005">
    <property type="protein sequence ID" value="MFC7324364.1"/>
    <property type="molecule type" value="Genomic_DNA"/>
</dbReference>
<evidence type="ECO:0000256" key="6">
    <source>
        <dbReference type="ARBA" id="ARBA00058960"/>
    </source>
</evidence>
<gene>
    <name evidence="13" type="ORF">ACFQMF_07190</name>
</gene>
<comment type="caution">
    <text evidence="13">The sequence shown here is derived from an EMBL/GenBank/DDBJ whole genome shotgun (WGS) entry which is preliminary data.</text>
</comment>
<dbReference type="GO" id="GO:0005524">
    <property type="term" value="F:ATP binding"/>
    <property type="evidence" value="ECO:0007669"/>
    <property type="project" value="UniProtKB-KW"/>
</dbReference>
<dbReference type="GO" id="GO:0015420">
    <property type="term" value="F:ABC-type vitamin B12 transporter activity"/>
    <property type="evidence" value="ECO:0007669"/>
    <property type="project" value="UniProtKB-EC"/>
</dbReference>
<evidence type="ECO:0000256" key="3">
    <source>
        <dbReference type="ARBA" id="ARBA00022741"/>
    </source>
</evidence>
<dbReference type="EC" id="7.6.2.8" evidence="8"/>
<dbReference type="Proteomes" id="UP001596545">
    <property type="component" value="Unassembled WGS sequence"/>
</dbReference>
<feature type="compositionally biased region" description="Basic and acidic residues" evidence="11">
    <location>
        <begin position="1"/>
        <end position="11"/>
    </location>
</feature>
<dbReference type="SUPFAM" id="SSF52540">
    <property type="entry name" value="P-loop containing nucleoside triphosphate hydrolases"/>
    <property type="match status" value="1"/>
</dbReference>
<evidence type="ECO:0000256" key="1">
    <source>
        <dbReference type="ARBA" id="ARBA00005417"/>
    </source>
</evidence>
<feature type="domain" description="ABC transporter" evidence="12">
    <location>
        <begin position="31"/>
        <end position="264"/>
    </location>
</feature>